<reference evidence="1 2" key="1">
    <citation type="submission" date="2018-12" db="EMBL/GenBank/DDBJ databases">
        <title>Bacillus ochoae sp. nov., Paenibacillus whitsoniae sp. nov., Paenibacillus spiritus sp. nov. Isolated from the Mars Exploration Rover during spacecraft assembly.</title>
        <authorList>
            <person name="Seuylemezian A."/>
            <person name="Vaishampayan P."/>
        </authorList>
    </citation>
    <scope>NUCLEOTIDE SEQUENCE [LARGE SCALE GENOMIC DNA]</scope>
    <source>
        <strain evidence="1 2">MER 54</strain>
    </source>
</reference>
<name>A0A3S0A521_9BACL</name>
<evidence type="ECO:0000313" key="2">
    <source>
        <dbReference type="Proteomes" id="UP000276128"/>
    </source>
</evidence>
<dbReference type="AlphaFoldDB" id="A0A3S0A521"/>
<evidence type="ECO:0000313" key="1">
    <source>
        <dbReference type="EMBL" id="RTE09775.1"/>
    </source>
</evidence>
<gene>
    <name evidence="1" type="ORF">EJQ19_11060</name>
</gene>
<dbReference type="Proteomes" id="UP000276128">
    <property type="component" value="Unassembled WGS sequence"/>
</dbReference>
<keyword evidence="2" id="KW-1185">Reference proteome</keyword>
<organism evidence="1 2">
    <name type="scientific">Paenibacillus whitsoniae</name>
    <dbReference type="NCBI Taxonomy" id="2496558"/>
    <lineage>
        <taxon>Bacteria</taxon>
        <taxon>Bacillati</taxon>
        <taxon>Bacillota</taxon>
        <taxon>Bacilli</taxon>
        <taxon>Bacillales</taxon>
        <taxon>Paenibacillaceae</taxon>
        <taxon>Paenibacillus</taxon>
    </lineage>
</organism>
<evidence type="ECO:0008006" key="3">
    <source>
        <dbReference type="Google" id="ProtNLM"/>
    </source>
</evidence>
<proteinExistence type="predicted"/>
<dbReference type="RefSeq" id="WP_126141270.1">
    <property type="nucleotide sequence ID" value="NZ_RXHU01000027.1"/>
</dbReference>
<comment type="caution">
    <text evidence="1">The sequence shown here is derived from an EMBL/GenBank/DDBJ whole genome shotgun (WGS) entry which is preliminary data.</text>
</comment>
<accession>A0A3S0A521</accession>
<protein>
    <recommendedName>
        <fullName evidence="3">VCBS repeat-containing protein</fullName>
    </recommendedName>
</protein>
<dbReference type="OrthoDB" id="5637at2"/>
<sequence>MSQASIDFIALVRSCIPEEAEIVTLLQDGAPAAILYGDVDRDGQPEITALYRYLDGTYLFSLKEYGGNWFPIGSAATGRRQGLRDFIAAPVSRKEGCDLIIGWQRDDGSAAELDIVSWTETGFQRLIPHGTTYHHLEVEDMPTRGVQDGVCELAIWLREQGQAFRVDTYRWEPYRLVPAEDTHSHYFQKVARYYEALVEEQPDRAELYRGYLEEAKRKLSHD</sequence>
<dbReference type="EMBL" id="RXHU01000027">
    <property type="protein sequence ID" value="RTE09775.1"/>
    <property type="molecule type" value="Genomic_DNA"/>
</dbReference>